<keyword evidence="2" id="KW-1133">Transmembrane helix</keyword>
<feature type="compositionally biased region" description="Low complexity" evidence="1">
    <location>
        <begin position="489"/>
        <end position="498"/>
    </location>
</feature>
<dbReference type="PANTHER" id="PTHR45661">
    <property type="entry name" value="SURFACE ANTIGEN"/>
    <property type="match status" value="1"/>
</dbReference>
<evidence type="ECO:0000256" key="2">
    <source>
        <dbReference type="SAM" id="Phobius"/>
    </source>
</evidence>
<dbReference type="RefSeq" id="WP_195551247.1">
    <property type="nucleotide sequence ID" value="NZ_JADMNX010000002.1"/>
</dbReference>
<dbReference type="InterPro" id="IPR026906">
    <property type="entry name" value="LRR_5"/>
</dbReference>
<organism evidence="4 5">
    <name type="scientific">Ruminococcus bicirculans</name>
    <name type="common">ex Wegman et al. 2014</name>
    <dbReference type="NCBI Taxonomy" id="1160721"/>
    <lineage>
        <taxon>Bacteria</taxon>
        <taxon>Bacillati</taxon>
        <taxon>Bacillota</taxon>
        <taxon>Clostridia</taxon>
        <taxon>Eubacteriales</taxon>
        <taxon>Oscillospiraceae</taxon>
        <taxon>Ruminococcus</taxon>
    </lineage>
</organism>
<evidence type="ECO:0000256" key="3">
    <source>
        <dbReference type="SAM" id="SignalP"/>
    </source>
</evidence>
<protein>
    <submittedName>
        <fullName evidence="4">Leucine-rich repeat protein</fullName>
    </submittedName>
</protein>
<sequence length="594" mass="63363">MIKKILASTLALALVFGMATVSNNFADFGTINFITASADNVESGEYQGWSYVSYTSDGTVYTQIYKYDGDAETVTIPAQINGKTVTSIDPTTAYGNGSIFRGTDVKKVIIPADFEGKINEKTFWAAKTITEIIVEEGNPNYSSYDGMLFSKDMTELLDCPEGKSGKVVIPSGVKSLKGIEGYNNLGPFEDCNNITDIEIPDSVEYINDRTFRACKSLKEVHIPANAEFCNGGYLDVSDAFYWCDSLESITVDSGNDKCGFVVDSGVVLDKKDKAKMLYVPPKAKNINIPAEVTSYGDGLGYSRTLGILKQNISKALPNITIDENNTKFTIIGNGLYEKNDDGLSLICYYSDADEFNISTDTVSINLAGSGALLKFPEITIPEGVKYIFGSSFEENSSLKKVNLPSTLERIGSSAFAGCTNLKSITLPDIPVSDKDNYLINIGAFALGYDIDSSMRYVKMSDFIIYCNEGTDGERYAIENGFTYKKPGSDDSSSLPDSSSDTDPDSSSDNSSDISNDSSSDVSSDTTSNSDNSSTASSDSSSGANSVASNSKSSSASDKVSSSSTTNPHTGAAAAAFAGTALLGMAAVVATKKKK</sequence>
<dbReference type="Proteomes" id="UP001211421">
    <property type="component" value="Unassembled WGS sequence"/>
</dbReference>
<keyword evidence="2" id="KW-0812">Transmembrane</keyword>
<evidence type="ECO:0000256" key="1">
    <source>
        <dbReference type="SAM" id="MobiDB-lite"/>
    </source>
</evidence>
<feature type="region of interest" description="Disordered" evidence="1">
    <location>
        <begin position="484"/>
        <end position="569"/>
    </location>
</feature>
<dbReference type="Pfam" id="PF13306">
    <property type="entry name" value="LRR_5"/>
    <property type="match status" value="2"/>
</dbReference>
<keyword evidence="2" id="KW-0472">Membrane</keyword>
<dbReference type="AlphaFoldDB" id="A0AAW6DX77"/>
<name>A0AAW6DX77_9FIRM</name>
<feature type="compositionally biased region" description="Low complexity" evidence="1">
    <location>
        <begin position="506"/>
        <end position="569"/>
    </location>
</feature>
<evidence type="ECO:0000313" key="5">
    <source>
        <dbReference type="Proteomes" id="UP001211421"/>
    </source>
</evidence>
<dbReference type="InterPro" id="IPR032675">
    <property type="entry name" value="LRR_dom_sf"/>
</dbReference>
<dbReference type="SUPFAM" id="SSF52058">
    <property type="entry name" value="L domain-like"/>
    <property type="match status" value="1"/>
</dbReference>
<feature type="transmembrane region" description="Helical" evidence="2">
    <location>
        <begin position="570"/>
        <end position="589"/>
    </location>
</feature>
<dbReference type="InterPro" id="IPR053139">
    <property type="entry name" value="Surface_bspA-like"/>
</dbReference>
<proteinExistence type="predicted"/>
<accession>A0AAW6DX77</accession>
<dbReference type="PANTHER" id="PTHR45661:SF3">
    <property type="entry name" value="IG-LIKE DOMAIN-CONTAINING PROTEIN"/>
    <property type="match status" value="1"/>
</dbReference>
<keyword evidence="3" id="KW-0732">Signal</keyword>
<gene>
    <name evidence="4" type="ORF">PNV70_04970</name>
</gene>
<feature type="chain" id="PRO_5043554730" evidence="3">
    <location>
        <begin position="27"/>
        <end position="594"/>
    </location>
</feature>
<reference evidence="4" key="1">
    <citation type="submission" date="2023-01" db="EMBL/GenBank/DDBJ databases">
        <title>Human gut microbiome strain richness.</title>
        <authorList>
            <person name="Chen-Liaw A."/>
        </authorList>
    </citation>
    <scope>NUCLEOTIDE SEQUENCE</scope>
    <source>
        <strain evidence="4">D59st1_B8_D59t2_181005</strain>
    </source>
</reference>
<comment type="caution">
    <text evidence="4">The sequence shown here is derived from an EMBL/GenBank/DDBJ whole genome shotgun (WGS) entry which is preliminary data.</text>
</comment>
<evidence type="ECO:0000313" key="4">
    <source>
        <dbReference type="EMBL" id="MDB8741417.1"/>
    </source>
</evidence>
<dbReference type="Gene3D" id="3.80.10.10">
    <property type="entry name" value="Ribonuclease Inhibitor"/>
    <property type="match status" value="2"/>
</dbReference>
<dbReference type="EMBL" id="JAQMLS010000002">
    <property type="protein sequence ID" value="MDB8741417.1"/>
    <property type="molecule type" value="Genomic_DNA"/>
</dbReference>
<feature type="signal peptide" evidence="3">
    <location>
        <begin position="1"/>
        <end position="26"/>
    </location>
</feature>